<comment type="caution">
    <text evidence="3">The sequence shown here is derived from an EMBL/GenBank/DDBJ whole genome shotgun (WGS) entry which is preliminary data.</text>
</comment>
<dbReference type="Proteomes" id="UP000186817">
    <property type="component" value="Unassembled WGS sequence"/>
</dbReference>
<sequence>MVDSGCSTSLVARYRISPLCTVPHAMGSVSHQASAVKRAPPVPIDPDELPAREKFRLMQSLNLEAACIPKRLLSDPQKFARVSELFQPFWADPSYQDMVMLRRLRRQQNRESSNEDAEHMERERMGREDFVGMIASGFQFFQLQSKPPAAVRSLDQSGALADVPSLPKASVGAKVRLLAKAGTSQIHAATARPPGPDRPVPKAVPKAKAPSSSAKAAVPLGAPLGASTAGKRQLRGKRDSSQLVYRMELNSVKPCGQCTPLRPLGRGRPLLRLRANRAERARHSGPPPSSWLVISAGYAKARSRQARHCRVPAETTEDEEEATDAVDDTDGGEVQDGRRSYETCVGSYAWLYDKQGYDWTELAGRREKGPKTSVALIIGYLGHHFAGLQQPWIASENFVRAVETELELALLKAGAMIPENFGNLCRLRWSRVGRTDGGVSAACNVVTGRLIVGKVI</sequence>
<dbReference type="GO" id="GO:0005634">
    <property type="term" value="C:nucleus"/>
    <property type="evidence" value="ECO:0007669"/>
    <property type="project" value="TreeGrafter"/>
</dbReference>
<gene>
    <name evidence="3" type="ORF">AK812_SmicGene9497</name>
</gene>
<dbReference type="PANTHER" id="PTHR11142:SF4">
    <property type="entry name" value="PSEUDOURIDYLATE SYNTHASE 1 HOMOLOG"/>
    <property type="match status" value="1"/>
</dbReference>
<dbReference type="OrthoDB" id="10256309at2759"/>
<dbReference type="GO" id="GO:0009982">
    <property type="term" value="F:pseudouridine synthase activity"/>
    <property type="evidence" value="ECO:0007669"/>
    <property type="project" value="InterPro"/>
</dbReference>
<protein>
    <submittedName>
        <fullName evidence="3">Putative tRNA pseudouridine synthase</fullName>
    </submittedName>
</protein>
<feature type="region of interest" description="Disordered" evidence="2">
    <location>
        <begin position="307"/>
        <end position="337"/>
    </location>
</feature>
<dbReference type="EMBL" id="LSRX01000146">
    <property type="protein sequence ID" value="OLQ07164.1"/>
    <property type="molecule type" value="Genomic_DNA"/>
</dbReference>
<dbReference type="AlphaFoldDB" id="A0A1Q9EI80"/>
<name>A0A1Q9EI80_SYMMI</name>
<evidence type="ECO:0000256" key="2">
    <source>
        <dbReference type="SAM" id="MobiDB-lite"/>
    </source>
</evidence>
<dbReference type="GO" id="GO:1990481">
    <property type="term" value="P:mRNA pseudouridine synthesis"/>
    <property type="evidence" value="ECO:0007669"/>
    <property type="project" value="TreeGrafter"/>
</dbReference>
<dbReference type="InterPro" id="IPR020094">
    <property type="entry name" value="TruA/RsuA/RluB/E/F_N"/>
</dbReference>
<evidence type="ECO:0000313" key="4">
    <source>
        <dbReference type="Proteomes" id="UP000186817"/>
    </source>
</evidence>
<accession>A0A1Q9EI80</accession>
<evidence type="ECO:0000256" key="1">
    <source>
        <dbReference type="ARBA" id="ARBA00023235"/>
    </source>
</evidence>
<evidence type="ECO:0000313" key="3">
    <source>
        <dbReference type="EMBL" id="OLQ07164.1"/>
    </source>
</evidence>
<keyword evidence="1" id="KW-0413">Isomerase</keyword>
<dbReference type="GO" id="GO:0031119">
    <property type="term" value="P:tRNA pseudouridine synthesis"/>
    <property type="evidence" value="ECO:0007669"/>
    <property type="project" value="UniProtKB-ARBA"/>
</dbReference>
<feature type="region of interest" description="Disordered" evidence="2">
    <location>
        <begin position="184"/>
        <end position="239"/>
    </location>
</feature>
<dbReference type="SUPFAM" id="SSF55120">
    <property type="entry name" value="Pseudouridine synthase"/>
    <property type="match status" value="1"/>
</dbReference>
<feature type="compositionally biased region" description="Low complexity" evidence="2">
    <location>
        <begin position="201"/>
        <end position="219"/>
    </location>
</feature>
<dbReference type="Gene3D" id="3.30.70.580">
    <property type="entry name" value="Pseudouridine synthase I, catalytic domain, N-terminal subdomain"/>
    <property type="match status" value="1"/>
</dbReference>
<feature type="compositionally biased region" description="Acidic residues" evidence="2">
    <location>
        <begin position="315"/>
        <end position="333"/>
    </location>
</feature>
<dbReference type="InterPro" id="IPR020103">
    <property type="entry name" value="PsdUridine_synth_cat_dom_sf"/>
</dbReference>
<organism evidence="3 4">
    <name type="scientific">Symbiodinium microadriaticum</name>
    <name type="common">Dinoflagellate</name>
    <name type="synonym">Zooxanthella microadriatica</name>
    <dbReference type="NCBI Taxonomy" id="2951"/>
    <lineage>
        <taxon>Eukaryota</taxon>
        <taxon>Sar</taxon>
        <taxon>Alveolata</taxon>
        <taxon>Dinophyceae</taxon>
        <taxon>Suessiales</taxon>
        <taxon>Symbiodiniaceae</taxon>
        <taxon>Symbiodinium</taxon>
    </lineage>
</organism>
<dbReference type="InterPro" id="IPR001406">
    <property type="entry name" value="PsdUridine_synth_TruA"/>
</dbReference>
<keyword evidence="4" id="KW-1185">Reference proteome</keyword>
<dbReference type="PANTHER" id="PTHR11142">
    <property type="entry name" value="PSEUDOURIDYLATE SYNTHASE"/>
    <property type="match status" value="1"/>
</dbReference>
<reference evidence="3 4" key="1">
    <citation type="submission" date="2016-02" db="EMBL/GenBank/DDBJ databases">
        <title>Genome analysis of coral dinoflagellate symbionts highlights evolutionary adaptations to a symbiotic lifestyle.</title>
        <authorList>
            <person name="Aranda M."/>
            <person name="Li Y."/>
            <person name="Liew Y.J."/>
            <person name="Baumgarten S."/>
            <person name="Simakov O."/>
            <person name="Wilson M."/>
            <person name="Piel J."/>
            <person name="Ashoor H."/>
            <person name="Bougouffa S."/>
            <person name="Bajic V.B."/>
            <person name="Ryu T."/>
            <person name="Ravasi T."/>
            <person name="Bayer T."/>
            <person name="Micklem G."/>
            <person name="Kim H."/>
            <person name="Bhak J."/>
            <person name="Lajeunesse T.C."/>
            <person name="Voolstra C.R."/>
        </authorList>
    </citation>
    <scope>NUCLEOTIDE SEQUENCE [LARGE SCALE GENOMIC DNA]</scope>
    <source>
        <strain evidence="3 4">CCMP2467</strain>
    </source>
</reference>
<proteinExistence type="predicted"/>
<dbReference type="GO" id="GO:0003723">
    <property type="term" value="F:RNA binding"/>
    <property type="evidence" value="ECO:0007669"/>
    <property type="project" value="InterPro"/>
</dbReference>